<dbReference type="STRING" id="92487.SAMN02745130_03573"/>
<dbReference type="EMBL" id="FUYB01000025">
    <property type="protein sequence ID" value="SKA93806.1"/>
    <property type="molecule type" value="Genomic_DNA"/>
</dbReference>
<organism evidence="1 2">
    <name type="scientific">Thiothrix eikelboomii</name>
    <dbReference type="NCBI Taxonomy" id="92487"/>
    <lineage>
        <taxon>Bacteria</taxon>
        <taxon>Pseudomonadati</taxon>
        <taxon>Pseudomonadota</taxon>
        <taxon>Gammaproteobacteria</taxon>
        <taxon>Thiotrichales</taxon>
        <taxon>Thiotrichaceae</taxon>
        <taxon>Thiothrix</taxon>
    </lineage>
</organism>
<dbReference type="InterPro" id="IPR050696">
    <property type="entry name" value="FtsA/MreB"/>
</dbReference>
<dbReference type="Proteomes" id="UP000190460">
    <property type="component" value="Unassembled WGS sequence"/>
</dbReference>
<dbReference type="AlphaFoldDB" id="A0A1T4XWA1"/>
<dbReference type="SUPFAM" id="SSF53067">
    <property type="entry name" value="Actin-like ATPase domain"/>
    <property type="match status" value="2"/>
</dbReference>
<evidence type="ECO:0000313" key="1">
    <source>
        <dbReference type="EMBL" id="SKA93806.1"/>
    </source>
</evidence>
<dbReference type="CDD" id="cd24049">
    <property type="entry name" value="ASKHA_NBD_PilM"/>
    <property type="match status" value="1"/>
</dbReference>
<accession>A0A1T4XWA1</accession>
<dbReference type="NCBIfam" id="TIGR01175">
    <property type="entry name" value="pilM"/>
    <property type="match status" value="1"/>
</dbReference>
<dbReference type="OrthoDB" id="9773403at2"/>
<dbReference type="Pfam" id="PF11104">
    <property type="entry name" value="PilM_2"/>
    <property type="match status" value="1"/>
</dbReference>
<reference evidence="1 2" key="1">
    <citation type="submission" date="2017-02" db="EMBL/GenBank/DDBJ databases">
        <authorList>
            <person name="Peterson S.W."/>
        </authorList>
    </citation>
    <scope>NUCLEOTIDE SEQUENCE [LARGE SCALE GENOMIC DNA]</scope>
    <source>
        <strain evidence="1 2">ATCC 49788</strain>
    </source>
</reference>
<dbReference type="PIRSF" id="PIRSF019169">
    <property type="entry name" value="PilM"/>
    <property type="match status" value="1"/>
</dbReference>
<protein>
    <submittedName>
        <fullName evidence="1">Type IV pilus assembly protein PilM</fullName>
    </submittedName>
</protein>
<dbReference type="PANTHER" id="PTHR32432:SF3">
    <property type="entry name" value="ETHANOLAMINE UTILIZATION PROTEIN EUTJ"/>
    <property type="match status" value="1"/>
</dbReference>
<dbReference type="Gene3D" id="3.30.1490.300">
    <property type="match status" value="1"/>
</dbReference>
<keyword evidence="2" id="KW-1185">Reference proteome</keyword>
<proteinExistence type="predicted"/>
<sequence length="350" mass="38686">MFSFYSRKPNLLGIDISSSAIKLVEMSKKGREYRIESYAVAPLPDGVSNEKDIIEPEPIGEAIRRALRESRTRLKHCALAIPTSMAINKIITLSASIPTAELEAQIALEADQHIPYAMEEVSYDFEILGPSMTNPDMIDILLAGTRSENVEVRVAAAEMAGLTVDIVDTETHALEKVLRTLTKELDQYDSVAVVDFGATMTSITVFEQGRLTFSREQSFGGRQLTEQIMHRYGLAWQEAGLAKKEGNLPENYISEVLDPFKDNMVRQLHRFLQFYYASSQRESVSQILISGGCARIPGIDEQIQSVIGTPVKVVNPFTQVGLGSKVSPVRFTNDMQALLIAAGLSLRGLD</sequence>
<name>A0A1T4XWA1_9GAMM</name>
<dbReference type="PANTHER" id="PTHR32432">
    <property type="entry name" value="CELL DIVISION PROTEIN FTSA-RELATED"/>
    <property type="match status" value="1"/>
</dbReference>
<dbReference type="InterPro" id="IPR043129">
    <property type="entry name" value="ATPase_NBD"/>
</dbReference>
<dbReference type="InterPro" id="IPR005883">
    <property type="entry name" value="PilM"/>
</dbReference>
<dbReference type="Gene3D" id="3.30.420.40">
    <property type="match status" value="2"/>
</dbReference>
<gene>
    <name evidence="1" type="ORF">SAMN02745130_03573</name>
</gene>
<evidence type="ECO:0000313" key="2">
    <source>
        <dbReference type="Proteomes" id="UP000190460"/>
    </source>
</evidence>
<dbReference type="RefSeq" id="WP_078924020.1">
    <property type="nucleotide sequence ID" value="NZ_FUYB01000025.1"/>
</dbReference>